<proteinExistence type="predicted"/>
<sequence>MSPLVSVPNCPKCTSEYTYGDGSLLICPECGHEWTLDLHIKIKPPLSLLSHLSTKIINKY</sequence>
<protein>
    <recommendedName>
        <fullName evidence="1">Protein YjdM N-terminal domain-containing protein</fullName>
    </recommendedName>
</protein>
<reference evidence="2 3" key="1">
    <citation type="submission" date="2021-06" db="EMBL/GenBank/DDBJ databases">
        <authorList>
            <person name="Sun Q."/>
            <person name="Li D."/>
        </authorList>
    </citation>
    <scope>NUCLEOTIDE SEQUENCE [LARGE SCALE GENOMIC DNA]</scope>
    <source>
        <strain evidence="2 3">MSJ-5</strain>
    </source>
</reference>
<feature type="domain" description="Protein YjdM N-terminal" evidence="1">
    <location>
        <begin position="7"/>
        <end position="35"/>
    </location>
</feature>
<gene>
    <name evidence="2" type="ORF">KQI88_06980</name>
</gene>
<comment type="caution">
    <text evidence="2">The sequence shown here is derived from an EMBL/GenBank/DDBJ whole genome shotgun (WGS) entry which is preliminary data.</text>
</comment>
<dbReference type="Proteomes" id="UP000779508">
    <property type="component" value="Unassembled WGS sequence"/>
</dbReference>
<keyword evidence="3" id="KW-1185">Reference proteome</keyword>
<organism evidence="2 3">
    <name type="scientific">Alkaliphilus flagellatus</name>
    <dbReference type="NCBI Taxonomy" id="2841507"/>
    <lineage>
        <taxon>Bacteria</taxon>
        <taxon>Bacillati</taxon>
        <taxon>Bacillota</taxon>
        <taxon>Clostridia</taxon>
        <taxon>Peptostreptococcales</taxon>
        <taxon>Natronincolaceae</taxon>
        <taxon>Alkaliphilus</taxon>
    </lineage>
</organism>
<evidence type="ECO:0000259" key="1">
    <source>
        <dbReference type="Pfam" id="PF08274"/>
    </source>
</evidence>
<evidence type="ECO:0000313" key="2">
    <source>
        <dbReference type="EMBL" id="MBU5676156.1"/>
    </source>
</evidence>
<dbReference type="InterPro" id="IPR013987">
    <property type="entry name" value="YjdM_N"/>
</dbReference>
<dbReference type="Pfam" id="PF08274">
    <property type="entry name" value="Zn_Ribbon_YjdM"/>
    <property type="match status" value="1"/>
</dbReference>
<dbReference type="EMBL" id="JAHLQK010000002">
    <property type="protein sequence ID" value="MBU5676156.1"/>
    <property type="molecule type" value="Genomic_DNA"/>
</dbReference>
<evidence type="ECO:0000313" key="3">
    <source>
        <dbReference type="Proteomes" id="UP000779508"/>
    </source>
</evidence>
<name>A0ABS6G466_9FIRM</name>
<accession>A0ABS6G466</accession>